<sequence>MNIHKFISITRPLARTLTPGKIFCMIIAAWAWALLYNLTSVGMDRNRETDRDKQRFREQRKRIR</sequence>
<organism evidence="2 3">
    <name type="scientific">Armadillidium nasatum</name>
    <dbReference type="NCBI Taxonomy" id="96803"/>
    <lineage>
        <taxon>Eukaryota</taxon>
        <taxon>Metazoa</taxon>
        <taxon>Ecdysozoa</taxon>
        <taxon>Arthropoda</taxon>
        <taxon>Crustacea</taxon>
        <taxon>Multicrustacea</taxon>
        <taxon>Malacostraca</taxon>
        <taxon>Eumalacostraca</taxon>
        <taxon>Peracarida</taxon>
        <taxon>Isopoda</taxon>
        <taxon>Oniscidea</taxon>
        <taxon>Crinocheta</taxon>
        <taxon>Armadillidiidae</taxon>
        <taxon>Armadillidium</taxon>
    </lineage>
</organism>
<comment type="caution">
    <text evidence="2">The sequence shown here is derived from an EMBL/GenBank/DDBJ whole genome shotgun (WGS) entry which is preliminary data.</text>
</comment>
<accession>A0A5N5TKT8</accession>
<feature type="transmembrane region" description="Helical" evidence="1">
    <location>
        <begin position="20"/>
        <end position="38"/>
    </location>
</feature>
<reference evidence="2 3" key="1">
    <citation type="journal article" date="2019" name="PLoS Biol.">
        <title>Sex chromosomes control vertical transmission of feminizing Wolbachia symbionts in an isopod.</title>
        <authorList>
            <person name="Becking T."/>
            <person name="Chebbi M.A."/>
            <person name="Giraud I."/>
            <person name="Moumen B."/>
            <person name="Laverre T."/>
            <person name="Caubet Y."/>
            <person name="Peccoud J."/>
            <person name="Gilbert C."/>
            <person name="Cordaux R."/>
        </authorList>
    </citation>
    <scope>NUCLEOTIDE SEQUENCE [LARGE SCALE GENOMIC DNA]</scope>
    <source>
        <strain evidence="2">ANa2</strain>
        <tissue evidence="2">Whole body excluding digestive tract and cuticle</tissue>
    </source>
</reference>
<keyword evidence="1" id="KW-0472">Membrane</keyword>
<evidence type="ECO:0000256" key="1">
    <source>
        <dbReference type="SAM" id="Phobius"/>
    </source>
</evidence>
<dbReference type="OrthoDB" id="10034726at2759"/>
<dbReference type="AlphaFoldDB" id="A0A5N5TKT8"/>
<keyword evidence="3" id="KW-1185">Reference proteome</keyword>
<evidence type="ECO:0000313" key="2">
    <source>
        <dbReference type="EMBL" id="KAB7506785.1"/>
    </source>
</evidence>
<dbReference type="EMBL" id="SEYY01000659">
    <property type="protein sequence ID" value="KAB7506785.1"/>
    <property type="molecule type" value="Genomic_DNA"/>
</dbReference>
<dbReference type="Proteomes" id="UP000326759">
    <property type="component" value="Unassembled WGS sequence"/>
</dbReference>
<protein>
    <submittedName>
        <fullName evidence="2">Uncharacterized protein</fullName>
    </submittedName>
</protein>
<evidence type="ECO:0000313" key="3">
    <source>
        <dbReference type="Proteomes" id="UP000326759"/>
    </source>
</evidence>
<name>A0A5N5TKT8_9CRUS</name>
<keyword evidence="1" id="KW-1133">Transmembrane helix</keyword>
<proteinExistence type="predicted"/>
<keyword evidence="1" id="KW-0812">Transmembrane</keyword>
<gene>
    <name evidence="2" type="ORF">Anas_01267</name>
</gene>